<dbReference type="GeneID" id="20189512"/>
<name>W2RCW7_PHYN3</name>
<dbReference type="VEuPathDB" id="FungiDB:PPTG_20913"/>
<reference evidence="2" key="1">
    <citation type="submission" date="2011-12" db="EMBL/GenBank/DDBJ databases">
        <authorList>
            <consortium name="The Broad Institute Genome Sequencing Platform"/>
            <person name="Russ C."/>
            <person name="Tyler B."/>
            <person name="Panabieres F."/>
            <person name="Shan W."/>
            <person name="Tripathy S."/>
            <person name="Grunwald N."/>
            <person name="Machado M."/>
            <person name="Young S.K."/>
            <person name="Zeng Q."/>
            <person name="Gargeya S."/>
            <person name="Fitzgerald M."/>
            <person name="Haas B."/>
            <person name="Abouelleil A."/>
            <person name="Alvarado L."/>
            <person name="Arachchi H.M."/>
            <person name="Berlin A."/>
            <person name="Chapman S.B."/>
            <person name="Gearin G."/>
            <person name="Goldberg J."/>
            <person name="Griggs A."/>
            <person name="Gujja S."/>
            <person name="Hansen M."/>
            <person name="Heiman D."/>
            <person name="Howarth C."/>
            <person name="Larimer J."/>
            <person name="Lui A."/>
            <person name="MacDonald P.J.P."/>
            <person name="McCowen C."/>
            <person name="Montmayeur A."/>
            <person name="Murphy C."/>
            <person name="Neiman D."/>
            <person name="Pearson M."/>
            <person name="Priest M."/>
            <person name="Roberts A."/>
            <person name="Saif S."/>
            <person name="Shea T."/>
            <person name="Sisk P."/>
            <person name="Stolte C."/>
            <person name="Sykes S."/>
            <person name="Wortman J."/>
            <person name="Nusbaum C."/>
            <person name="Birren B."/>
        </authorList>
    </citation>
    <scope>NUCLEOTIDE SEQUENCE [LARGE SCALE GENOMIC DNA]</scope>
    <source>
        <strain evidence="2">INRA-310</strain>
    </source>
</reference>
<accession>W2RCW7</accession>
<gene>
    <name evidence="1" type="ORF">PPTG_20913</name>
</gene>
<dbReference type="AlphaFoldDB" id="W2RCW7"/>
<dbReference type="RefSeq" id="XP_008892588.1">
    <property type="nucleotide sequence ID" value="XM_008894340.1"/>
</dbReference>
<sequence length="51" mass="5090">MAAPAPYSEPSGIGLHANDASTVTTVTIALMAATSEKNALSLAPSGFVDEI</sequence>
<dbReference type="Proteomes" id="UP000018817">
    <property type="component" value="Unassembled WGS sequence"/>
</dbReference>
<reference evidence="1 2" key="2">
    <citation type="submission" date="2013-11" db="EMBL/GenBank/DDBJ databases">
        <title>The Genome Sequence of Phytophthora parasitica INRA-310.</title>
        <authorList>
            <consortium name="The Broad Institute Genomics Platform"/>
            <person name="Russ C."/>
            <person name="Tyler B."/>
            <person name="Panabieres F."/>
            <person name="Shan W."/>
            <person name="Tripathy S."/>
            <person name="Grunwald N."/>
            <person name="Machado M."/>
            <person name="Johnson C.S."/>
            <person name="Arredondo F."/>
            <person name="Hong C."/>
            <person name="Coffey M."/>
            <person name="Young S.K."/>
            <person name="Zeng Q."/>
            <person name="Gargeya S."/>
            <person name="Fitzgerald M."/>
            <person name="Abouelleil A."/>
            <person name="Alvarado L."/>
            <person name="Chapman S.B."/>
            <person name="Gainer-Dewar J."/>
            <person name="Goldberg J."/>
            <person name="Griggs A."/>
            <person name="Gujja S."/>
            <person name="Hansen M."/>
            <person name="Howarth C."/>
            <person name="Imamovic A."/>
            <person name="Ireland A."/>
            <person name="Larimer J."/>
            <person name="McCowan C."/>
            <person name="Murphy C."/>
            <person name="Pearson M."/>
            <person name="Poon T.W."/>
            <person name="Priest M."/>
            <person name="Roberts A."/>
            <person name="Saif S."/>
            <person name="Shea T."/>
            <person name="Sykes S."/>
            <person name="Wortman J."/>
            <person name="Nusbaum C."/>
            <person name="Birren B."/>
        </authorList>
    </citation>
    <scope>NUCLEOTIDE SEQUENCE [LARGE SCALE GENOMIC DNA]</scope>
    <source>
        <strain evidence="1 2">INRA-310</strain>
    </source>
</reference>
<proteinExistence type="predicted"/>
<organism evidence="1 2">
    <name type="scientific">Phytophthora nicotianae (strain INRA-310)</name>
    <name type="common">Phytophthora parasitica</name>
    <dbReference type="NCBI Taxonomy" id="761204"/>
    <lineage>
        <taxon>Eukaryota</taxon>
        <taxon>Sar</taxon>
        <taxon>Stramenopiles</taxon>
        <taxon>Oomycota</taxon>
        <taxon>Peronosporomycetes</taxon>
        <taxon>Peronosporales</taxon>
        <taxon>Peronosporaceae</taxon>
        <taxon>Phytophthora</taxon>
    </lineage>
</organism>
<evidence type="ECO:0000313" key="2">
    <source>
        <dbReference type="Proteomes" id="UP000018817"/>
    </source>
</evidence>
<evidence type="ECO:0000313" key="1">
    <source>
        <dbReference type="EMBL" id="ETN22365.1"/>
    </source>
</evidence>
<dbReference type="EMBL" id="KI669562">
    <property type="protein sequence ID" value="ETN22365.1"/>
    <property type="molecule type" value="Genomic_DNA"/>
</dbReference>
<protein>
    <submittedName>
        <fullName evidence="1">Uncharacterized protein</fullName>
    </submittedName>
</protein>